<gene>
    <name evidence="1" type="ORF">C1I89_22190</name>
</gene>
<evidence type="ECO:0000313" key="2">
    <source>
        <dbReference type="Proteomes" id="UP000235994"/>
    </source>
</evidence>
<organism evidence="1 2">
    <name type="scientific">Achromobacter pulmonis</name>
    <dbReference type="NCBI Taxonomy" id="1389932"/>
    <lineage>
        <taxon>Bacteria</taxon>
        <taxon>Pseudomonadati</taxon>
        <taxon>Pseudomonadota</taxon>
        <taxon>Betaproteobacteria</taxon>
        <taxon>Burkholderiales</taxon>
        <taxon>Alcaligenaceae</taxon>
        <taxon>Achromobacter</taxon>
    </lineage>
</organism>
<sequence length="128" mass="14160">MEAARYWAGGARSSGDEFDADDQVLAALRAAGASPEVIEAARPAGESQAQVFEIWPENWATFEAFLALGRCWTWVAPAMGDPVRVGIASAEIESTLRLLRVKRRARREMFMELRAMEQAAIEVFENKG</sequence>
<dbReference type="Proteomes" id="UP000235994">
    <property type="component" value="Unassembled WGS sequence"/>
</dbReference>
<protein>
    <recommendedName>
        <fullName evidence="3">DUF1799 domain-containing protein</fullName>
    </recommendedName>
</protein>
<name>A0A2N8KDN6_9BURK</name>
<evidence type="ECO:0000313" key="1">
    <source>
        <dbReference type="EMBL" id="PND31552.1"/>
    </source>
</evidence>
<proteinExistence type="predicted"/>
<dbReference type="EMBL" id="POQS01000006">
    <property type="protein sequence ID" value="PND31552.1"/>
    <property type="molecule type" value="Genomic_DNA"/>
</dbReference>
<reference evidence="1 2" key="1">
    <citation type="submission" date="2018-01" db="EMBL/GenBank/DDBJ databases">
        <title>The draft genome of an aniline degradation strain ANB-1.</title>
        <authorList>
            <person name="Zhang L."/>
            <person name="Jiang J."/>
        </authorList>
    </citation>
    <scope>NUCLEOTIDE SEQUENCE [LARGE SCALE GENOMIC DNA]</scope>
    <source>
        <strain evidence="1 2">ANB-1</strain>
    </source>
</reference>
<dbReference type="InterPro" id="IPR014915">
    <property type="entry name" value="Phage_TLS_TfmB"/>
</dbReference>
<dbReference type="Pfam" id="PF08809">
    <property type="entry name" value="DUF1799"/>
    <property type="match status" value="1"/>
</dbReference>
<evidence type="ECO:0008006" key="3">
    <source>
        <dbReference type="Google" id="ProtNLM"/>
    </source>
</evidence>
<accession>A0A2N8KDN6</accession>
<dbReference type="AlphaFoldDB" id="A0A2N8KDN6"/>
<comment type="caution">
    <text evidence="1">The sequence shown here is derived from an EMBL/GenBank/DDBJ whole genome shotgun (WGS) entry which is preliminary data.</text>
</comment>
<keyword evidence="2" id="KW-1185">Reference proteome</keyword>